<organism evidence="4 5">
    <name type="scientific">Agathobacter rectalis (strain ATCC 33656 / DSM 3377 / JCM 17463 / KCTC 5835 / VPI 0990)</name>
    <name type="common">Eubacterium rectale</name>
    <dbReference type="NCBI Taxonomy" id="515619"/>
    <lineage>
        <taxon>Bacteria</taxon>
        <taxon>Bacillati</taxon>
        <taxon>Bacillota</taxon>
        <taxon>Clostridia</taxon>
        <taxon>Lachnospirales</taxon>
        <taxon>Lachnospiraceae</taxon>
        <taxon>Agathobacter</taxon>
    </lineage>
</organism>
<reference evidence="4 5" key="1">
    <citation type="journal article" date="2009" name="Proc. Natl. Acad. Sci. U.S.A.">
        <title>Characterizing a model human gut microbiota composed of members of its two dominant bacterial phyla.</title>
        <authorList>
            <person name="Mahowald M.A."/>
            <person name="Rey F.E."/>
            <person name="Seedorf H."/>
            <person name="Turnbaugh P.J."/>
            <person name="Fulton R.S."/>
            <person name="Wollam A."/>
            <person name="Shah N."/>
            <person name="Wang C."/>
            <person name="Magrini V."/>
            <person name="Wilson R.K."/>
            <person name="Cantarel B.L."/>
            <person name="Coutinho P.M."/>
            <person name="Henrissat B."/>
            <person name="Crock L.W."/>
            <person name="Russell A."/>
            <person name="Verberkmoes N.C."/>
            <person name="Hettich R.L."/>
            <person name="Gordon J.I."/>
        </authorList>
    </citation>
    <scope>NUCLEOTIDE SEQUENCE [LARGE SCALE GENOMIC DNA]</scope>
    <source>
        <strain evidence="5">ATCC 33656 / DSM 3377 / JCM 17463 / KCTC 5835 / LMG 30912 / VPI 0990</strain>
    </source>
</reference>
<protein>
    <recommendedName>
        <fullName evidence="2">Phosphoesterase</fullName>
        <ecNumber evidence="2">3.1.4.-</ecNumber>
    </recommendedName>
</protein>
<dbReference type="HOGENOM" id="CLU_063749_2_1_9"/>
<dbReference type="Proteomes" id="UP000001477">
    <property type="component" value="Chromosome"/>
</dbReference>
<dbReference type="STRING" id="515619.EUBREC_2797"/>
<dbReference type="Pfam" id="PF12850">
    <property type="entry name" value="Metallophos_2"/>
    <property type="match status" value="1"/>
</dbReference>
<dbReference type="PaxDb" id="515619-EUBREC_2797"/>
<dbReference type="NCBIfam" id="TIGR00040">
    <property type="entry name" value="yfcE"/>
    <property type="match status" value="1"/>
</dbReference>
<dbReference type="AlphaFoldDB" id="C4ZHP0"/>
<dbReference type="InterPro" id="IPR024654">
    <property type="entry name" value="Calcineurin-like_PHP_lpxH"/>
</dbReference>
<proteinExistence type="inferred from homology"/>
<dbReference type="InterPro" id="IPR029052">
    <property type="entry name" value="Metallo-depent_PP-like"/>
</dbReference>
<comment type="similarity">
    <text evidence="1 2">Belongs to the metallophosphoesterase superfamily. YfcE family.</text>
</comment>
<dbReference type="SUPFAM" id="SSF56300">
    <property type="entry name" value="Metallo-dependent phosphatases"/>
    <property type="match status" value="1"/>
</dbReference>
<dbReference type="KEGG" id="ere:EUBREC_2797"/>
<dbReference type="PANTHER" id="PTHR11124">
    <property type="entry name" value="VACUOLAR SORTING PROTEIN VPS29"/>
    <property type="match status" value="1"/>
</dbReference>
<dbReference type="GO" id="GO:0016787">
    <property type="term" value="F:hydrolase activity"/>
    <property type="evidence" value="ECO:0007669"/>
    <property type="project" value="UniProtKB-UniRule"/>
</dbReference>
<evidence type="ECO:0000313" key="5">
    <source>
        <dbReference type="Proteomes" id="UP000001477"/>
    </source>
</evidence>
<dbReference type="EC" id="3.1.4.-" evidence="2"/>
<dbReference type="GO" id="GO:0046872">
    <property type="term" value="F:metal ion binding"/>
    <property type="evidence" value="ECO:0007669"/>
    <property type="project" value="UniProtKB-KW"/>
</dbReference>
<evidence type="ECO:0000313" key="4">
    <source>
        <dbReference type="EMBL" id="ACR76527.1"/>
    </source>
</evidence>
<comment type="cofactor">
    <cofactor evidence="2">
        <name>a divalent metal cation</name>
        <dbReference type="ChEBI" id="CHEBI:60240"/>
    </cofactor>
</comment>
<evidence type="ECO:0000259" key="3">
    <source>
        <dbReference type="Pfam" id="PF12850"/>
    </source>
</evidence>
<accession>C4ZHP0</accession>
<dbReference type="Gene3D" id="3.60.21.10">
    <property type="match status" value="1"/>
</dbReference>
<evidence type="ECO:0000256" key="1">
    <source>
        <dbReference type="ARBA" id="ARBA00008950"/>
    </source>
</evidence>
<name>C4ZHP0_AGARV</name>
<feature type="domain" description="Calcineurin-like phosphoesterase" evidence="3">
    <location>
        <begin position="18"/>
        <end position="162"/>
    </location>
</feature>
<dbReference type="EMBL" id="CP001107">
    <property type="protein sequence ID" value="ACR76527.1"/>
    <property type="molecule type" value="Genomic_DNA"/>
</dbReference>
<sequence>MALDGYVKQDIGETRMKRVLVLSDSHGNVGNMIRAVKREEPDMILHLGDCVVDADALRREFPHITMVNVPGNCDFSRGDTERLIDIDGYKVLMCHGHTYGVKMSYMHLELHAKEVGADLALFGHTHKLFYDKHNGLAMMNPGSIGAPLWGCMPSYGIITFDKEHDVMKLDVDYIEY</sequence>
<gene>
    <name evidence="4" type="ordered locus">EUBREC_2797</name>
</gene>
<dbReference type="InterPro" id="IPR000979">
    <property type="entry name" value="Phosphodiesterase_MJ0936/Vps29"/>
</dbReference>
<evidence type="ECO:0000256" key="2">
    <source>
        <dbReference type="RuleBase" id="RU362039"/>
    </source>
</evidence>
<keyword evidence="2" id="KW-0479">Metal-binding</keyword>